<keyword evidence="3" id="KW-1185">Reference proteome</keyword>
<protein>
    <submittedName>
        <fullName evidence="2">DUF2726 domain-containing protein</fullName>
    </submittedName>
</protein>
<dbReference type="InterPro" id="IPR024402">
    <property type="entry name" value="DUF2726"/>
</dbReference>
<dbReference type="Pfam" id="PF10881">
    <property type="entry name" value="DUF2726"/>
    <property type="match status" value="1"/>
</dbReference>
<evidence type="ECO:0000259" key="1">
    <source>
        <dbReference type="Pfam" id="PF10881"/>
    </source>
</evidence>
<evidence type="ECO:0000313" key="2">
    <source>
        <dbReference type="EMBL" id="AWL27761.1"/>
    </source>
</evidence>
<dbReference type="KEGG" id="adv:DJ533_03705"/>
<dbReference type="Proteomes" id="UP000245977">
    <property type="component" value="Chromosome"/>
</dbReference>
<name>A0A2S2F9V5_9GAMM</name>
<evidence type="ECO:0000313" key="3">
    <source>
        <dbReference type="Proteomes" id="UP000245977"/>
    </source>
</evidence>
<feature type="domain" description="DUF2726" evidence="1">
    <location>
        <begin position="36"/>
        <end position="144"/>
    </location>
</feature>
<reference evidence="2" key="1">
    <citation type="submission" date="2019-08" db="EMBL/GenBank/DDBJ databases">
        <title>The complete genome of Acinetobacter defluvii strain WCHAD010030.</title>
        <authorList>
            <person name="Hu Y."/>
            <person name="Qin J."/>
            <person name="Feng Y."/>
            <person name="Zong Z."/>
        </authorList>
    </citation>
    <scope>NUCLEOTIDE SEQUENCE</scope>
    <source>
        <strain evidence="2">WCHA30</strain>
    </source>
</reference>
<dbReference type="AlphaFoldDB" id="A0A2S2F9V5"/>
<organism evidence="2 3">
    <name type="scientific">Acinetobacter defluvii</name>
    <dbReference type="NCBI Taxonomy" id="1871111"/>
    <lineage>
        <taxon>Bacteria</taxon>
        <taxon>Pseudomonadati</taxon>
        <taxon>Pseudomonadota</taxon>
        <taxon>Gammaproteobacteria</taxon>
        <taxon>Moraxellales</taxon>
        <taxon>Moraxellaceae</taxon>
        <taxon>Acinetobacter</taxon>
    </lineage>
</organism>
<dbReference type="RefSeq" id="WP_065993295.1">
    <property type="nucleotide sequence ID" value="NZ_CP029397.2"/>
</dbReference>
<dbReference type="EMBL" id="CP029397">
    <property type="protein sequence ID" value="AWL27761.1"/>
    <property type="molecule type" value="Genomic_DNA"/>
</dbReference>
<sequence length="177" mass="20573">MDLMFLATLTILAVVSMIAYKGLKNKQKLDSALRQRAVFNSNELITYARIKEILPTANILAHVSFDALLTTKYLHTRRKYQKMFADFVVLDQEFKVMAVITLDDPNAMKWINTDRNQDTLLEMAGYRVIRYQGVPEYQQLREDFMQDYANIHDTFTTQATVNLDAYAERLARSRVYG</sequence>
<gene>
    <name evidence="2" type="ORF">DJ533_03705</name>
</gene>
<accession>A0A2S2F9V5</accession>
<proteinExistence type="predicted"/>
<dbReference type="OrthoDB" id="6710820at2"/>